<reference evidence="2" key="1">
    <citation type="submission" date="2016-10" db="EMBL/GenBank/DDBJ databases">
        <authorList>
            <person name="Wegmann U."/>
        </authorList>
    </citation>
    <scope>NUCLEOTIDE SEQUENCE [LARGE SCALE GENOMIC DNA]</scope>
</reference>
<accession>A0A1K1LD54</accession>
<sequence>MARLSAEQWEQARAEYEVHGVSLGEVAKAFGVATSSVSRRARAEGWTQGKMQDLVERKVAAAKEMQAVETQMQELPLRFQLTLQEVVQERLRTEGAALNFARAVAMKGTAMTRAAESPAELELLSRAARNVMPQVDKGQHTTVNVQQHAQAQAAAAPLPPAPPAADTVVRAVLAGTLDGDEE</sequence>
<protein>
    <submittedName>
        <fullName evidence="1">Uncharacterized protein</fullName>
    </submittedName>
</protein>
<dbReference type="Proteomes" id="UP000186323">
    <property type="component" value="Chromosome I"/>
</dbReference>
<name>A0A1K1LD54_9BACT</name>
<organism evidence="1 2">
    <name type="scientific">Desulfovibrio piger</name>
    <dbReference type="NCBI Taxonomy" id="901"/>
    <lineage>
        <taxon>Bacteria</taxon>
        <taxon>Pseudomonadati</taxon>
        <taxon>Thermodesulfobacteriota</taxon>
        <taxon>Desulfovibrionia</taxon>
        <taxon>Desulfovibrionales</taxon>
        <taxon>Desulfovibrionaceae</taxon>
        <taxon>Desulfovibrio</taxon>
    </lineage>
</organism>
<proteinExistence type="predicted"/>
<dbReference type="RefSeq" id="WP_072333282.1">
    <property type="nucleotide sequence ID" value="NZ_LT630450.1"/>
</dbReference>
<dbReference type="KEGG" id="dpg:DESPIGER_0764"/>
<dbReference type="OrthoDB" id="5787960at2"/>
<gene>
    <name evidence="1" type="ORF">DESPIGER_0764</name>
</gene>
<evidence type="ECO:0000313" key="1">
    <source>
        <dbReference type="EMBL" id="SFV72640.1"/>
    </source>
</evidence>
<dbReference type="AlphaFoldDB" id="A0A1K1LD54"/>
<keyword evidence="2" id="KW-1185">Reference proteome</keyword>
<evidence type="ECO:0000313" key="2">
    <source>
        <dbReference type="Proteomes" id="UP000186323"/>
    </source>
</evidence>
<dbReference type="EMBL" id="LT630450">
    <property type="protein sequence ID" value="SFV72640.1"/>
    <property type="molecule type" value="Genomic_DNA"/>
</dbReference>